<dbReference type="OrthoDB" id="1752139at2759"/>
<feature type="domain" description="Retrotransposon gag" evidence="3">
    <location>
        <begin position="150"/>
        <end position="241"/>
    </location>
</feature>
<dbReference type="PANTHER" id="PTHR33223">
    <property type="entry name" value="CCHC-TYPE DOMAIN-CONTAINING PROTEIN"/>
    <property type="match status" value="1"/>
</dbReference>
<organism evidence="4 5">
    <name type="scientific">Mucuna pruriens</name>
    <name type="common">Velvet bean</name>
    <name type="synonym">Dolichos pruriens</name>
    <dbReference type="NCBI Taxonomy" id="157652"/>
    <lineage>
        <taxon>Eukaryota</taxon>
        <taxon>Viridiplantae</taxon>
        <taxon>Streptophyta</taxon>
        <taxon>Embryophyta</taxon>
        <taxon>Tracheophyta</taxon>
        <taxon>Spermatophyta</taxon>
        <taxon>Magnoliopsida</taxon>
        <taxon>eudicotyledons</taxon>
        <taxon>Gunneridae</taxon>
        <taxon>Pentapetalae</taxon>
        <taxon>rosids</taxon>
        <taxon>fabids</taxon>
        <taxon>Fabales</taxon>
        <taxon>Fabaceae</taxon>
        <taxon>Papilionoideae</taxon>
        <taxon>50 kb inversion clade</taxon>
        <taxon>NPAAA clade</taxon>
        <taxon>indigoferoid/millettioid clade</taxon>
        <taxon>Phaseoleae</taxon>
        <taxon>Mucuna</taxon>
    </lineage>
</organism>
<feature type="compositionally biased region" description="Basic and acidic residues" evidence="2">
    <location>
        <begin position="271"/>
        <end position="284"/>
    </location>
</feature>
<dbReference type="Pfam" id="PF03732">
    <property type="entry name" value="Retrotrans_gag"/>
    <property type="match status" value="1"/>
</dbReference>
<dbReference type="AlphaFoldDB" id="A0A371HCJ7"/>
<keyword evidence="1" id="KW-0175">Coiled coil</keyword>
<feature type="coiled-coil region" evidence="1">
    <location>
        <begin position="12"/>
        <end position="79"/>
    </location>
</feature>
<gene>
    <name evidence="4" type="ORF">CR513_16284</name>
</gene>
<feature type="region of interest" description="Disordered" evidence="2">
    <location>
        <begin position="271"/>
        <end position="310"/>
    </location>
</feature>
<comment type="caution">
    <text evidence="4">The sequence shown here is derived from an EMBL/GenBank/DDBJ whole genome shotgun (WGS) entry which is preliminary data.</text>
</comment>
<evidence type="ECO:0000259" key="3">
    <source>
        <dbReference type="Pfam" id="PF03732"/>
    </source>
</evidence>
<accession>A0A371HCJ7</accession>
<reference evidence="4" key="1">
    <citation type="submission" date="2018-05" db="EMBL/GenBank/DDBJ databases">
        <title>Draft genome of Mucuna pruriens seed.</title>
        <authorList>
            <person name="Nnadi N.E."/>
            <person name="Vos R."/>
            <person name="Hasami M.H."/>
            <person name="Devisetty U.K."/>
            <person name="Aguiy J.C."/>
        </authorList>
    </citation>
    <scope>NUCLEOTIDE SEQUENCE [LARGE SCALE GENOMIC DNA]</scope>
    <source>
        <strain evidence="4">JCA_2017</strain>
    </source>
</reference>
<sequence>MPVTRNQASSTNEGEEDTLQRLLHILASLQARNDEQSRLSAEAERRYRQAEERHRGFEKRRAQEREEELRRQLEAVKTTCGEGSSLQMENSPRIFWGQPFSQEIDETQVPPNFREVVVELFNGTQDPHAHLQAFQTQMYISRVDDKLSCKLFQGTLRGVAMQWMATLPTKAIRTFIDLDSAFASQFAANKVKRLEVTNLFDIKQAVGESLKSFLARFNNVIVRVNDPDQKIFIKTFQKGLKASPFSDSLALRRPTSMDEIRVRVEKHVEAEEDQAERMKEELSQNKKNNGRVIEQRITQRADAPRRPEMT</sequence>
<dbReference type="InterPro" id="IPR005162">
    <property type="entry name" value="Retrotrans_gag_dom"/>
</dbReference>
<feature type="compositionally biased region" description="Basic and acidic residues" evidence="2">
    <location>
        <begin position="293"/>
        <end position="310"/>
    </location>
</feature>
<evidence type="ECO:0000256" key="1">
    <source>
        <dbReference type="SAM" id="Coils"/>
    </source>
</evidence>
<dbReference type="EMBL" id="QJKJ01002969">
    <property type="protein sequence ID" value="RDY00529.1"/>
    <property type="molecule type" value="Genomic_DNA"/>
</dbReference>
<evidence type="ECO:0000256" key="2">
    <source>
        <dbReference type="SAM" id="MobiDB-lite"/>
    </source>
</evidence>
<dbReference type="PANTHER" id="PTHR33223:SF10">
    <property type="entry name" value="AMINOTRANSFERASE-LIKE PLANT MOBILE DOMAIN-CONTAINING PROTEIN"/>
    <property type="match status" value="1"/>
</dbReference>
<proteinExistence type="predicted"/>
<evidence type="ECO:0000313" key="5">
    <source>
        <dbReference type="Proteomes" id="UP000257109"/>
    </source>
</evidence>
<protein>
    <recommendedName>
        <fullName evidence="3">Retrotransposon gag domain-containing protein</fullName>
    </recommendedName>
</protein>
<dbReference type="Proteomes" id="UP000257109">
    <property type="component" value="Unassembled WGS sequence"/>
</dbReference>
<evidence type="ECO:0000313" key="4">
    <source>
        <dbReference type="EMBL" id="RDY00529.1"/>
    </source>
</evidence>
<keyword evidence="5" id="KW-1185">Reference proteome</keyword>
<name>A0A371HCJ7_MUCPR</name>
<feature type="non-terminal residue" evidence="4">
    <location>
        <position position="1"/>
    </location>
</feature>